<dbReference type="Proteomes" id="UP000504617">
    <property type="component" value="Unplaced"/>
</dbReference>
<dbReference type="RefSeq" id="XP_013912198.1">
    <property type="nucleotide sequence ID" value="XM_014056723.1"/>
</dbReference>
<name>A0A6I9XN70_9SAUR</name>
<gene>
    <name evidence="2" type="primary">LOC106541326</name>
</gene>
<keyword evidence="1" id="KW-1185">Reference proteome</keyword>
<accession>A0A6I9XN70</accession>
<dbReference type="KEGG" id="tsr:106541326"/>
<dbReference type="GeneID" id="106541326"/>
<dbReference type="AlphaFoldDB" id="A0A6I9XN70"/>
<sequence>MVTENVLLIFPGNNCNVKRWPGSNIPEKNPINSQTEKVRNNFISNKCSNEPKKENNLYCSVIGSALKFWKLHASDGHTETTLKGSVTSFENLFDNRSHWDSNTKKDFVTMLPMIMEDISLGALFTALANPGNISQTVVRNFTDFVFKYILTLLIGPVPPDFKQASKVFTILHNHMNSSIIAQFYYTDDLFVSSFYKMIKLFLRKI</sequence>
<proteinExistence type="predicted"/>
<reference evidence="2" key="1">
    <citation type="submission" date="2025-08" db="UniProtKB">
        <authorList>
            <consortium name="RefSeq"/>
        </authorList>
    </citation>
    <scope>IDENTIFICATION</scope>
    <source>
        <tissue evidence="2">Skeletal muscle</tissue>
    </source>
</reference>
<evidence type="ECO:0000313" key="2">
    <source>
        <dbReference type="RefSeq" id="XP_013912198.1"/>
    </source>
</evidence>
<organism evidence="1 2">
    <name type="scientific">Thamnophis sirtalis</name>
    <dbReference type="NCBI Taxonomy" id="35019"/>
    <lineage>
        <taxon>Eukaryota</taxon>
        <taxon>Metazoa</taxon>
        <taxon>Chordata</taxon>
        <taxon>Craniata</taxon>
        <taxon>Vertebrata</taxon>
        <taxon>Euteleostomi</taxon>
        <taxon>Lepidosauria</taxon>
        <taxon>Squamata</taxon>
        <taxon>Bifurcata</taxon>
        <taxon>Unidentata</taxon>
        <taxon>Episquamata</taxon>
        <taxon>Toxicofera</taxon>
        <taxon>Serpentes</taxon>
        <taxon>Colubroidea</taxon>
        <taxon>Colubridae</taxon>
        <taxon>Natricinae</taxon>
        <taxon>Thamnophis</taxon>
    </lineage>
</organism>
<evidence type="ECO:0000313" key="1">
    <source>
        <dbReference type="Proteomes" id="UP000504617"/>
    </source>
</evidence>
<protein>
    <submittedName>
        <fullName evidence="2">Uncharacterized protein LOC106541326</fullName>
    </submittedName>
</protein>